<dbReference type="GO" id="GO:0005524">
    <property type="term" value="F:ATP binding"/>
    <property type="evidence" value="ECO:0007669"/>
    <property type="project" value="UniProtKB-KW"/>
</dbReference>
<evidence type="ECO:0000313" key="5">
    <source>
        <dbReference type="Proteomes" id="UP000215199"/>
    </source>
</evidence>
<dbReference type="SUPFAM" id="SSF52058">
    <property type="entry name" value="L domain-like"/>
    <property type="match status" value="1"/>
</dbReference>
<keyword evidence="2" id="KW-0067">ATP-binding</keyword>
<dbReference type="Pfam" id="PF05729">
    <property type="entry name" value="NACHT"/>
    <property type="match status" value="1"/>
</dbReference>
<name>A0A229SL66_9PSEU</name>
<dbReference type="Gene3D" id="3.80.10.10">
    <property type="entry name" value="Ribonuclease Inhibitor"/>
    <property type="match status" value="1"/>
</dbReference>
<organism evidence="4 5">
    <name type="scientific">Amycolatopsis vastitatis</name>
    <dbReference type="NCBI Taxonomy" id="1905142"/>
    <lineage>
        <taxon>Bacteria</taxon>
        <taxon>Bacillati</taxon>
        <taxon>Actinomycetota</taxon>
        <taxon>Actinomycetes</taxon>
        <taxon>Pseudonocardiales</taxon>
        <taxon>Pseudonocardiaceae</taxon>
        <taxon>Amycolatopsis</taxon>
    </lineage>
</organism>
<proteinExistence type="predicted"/>
<keyword evidence="5" id="KW-1185">Reference proteome</keyword>
<dbReference type="InterPro" id="IPR007111">
    <property type="entry name" value="NACHT_NTPase"/>
</dbReference>
<dbReference type="InterPro" id="IPR027417">
    <property type="entry name" value="P-loop_NTPase"/>
</dbReference>
<evidence type="ECO:0000256" key="2">
    <source>
        <dbReference type="ARBA" id="ARBA00022840"/>
    </source>
</evidence>
<dbReference type="RefSeq" id="WP_093954038.1">
    <property type="nucleotide sequence ID" value="NZ_NMUL01000077.1"/>
</dbReference>
<evidence type="ECO:0000259" key="3">
    <source>
        <dbReference type="PROSITE" id="PS50837"/>
    </source>
</evidence>
<evidence type="ECO:0000256" key="1">
    <source>
        <dbReference type="ARBA" id="ARBA00022741"/>
    </source>
</evidence>
<dbReference type="AlphaFoldDB" id="A0A229SL66"/>
<dbReference type="PANTHER" id="PTHR46844">
    <property type="entry name" value="SLR5058 PROTEIN"/>
    <property type="match status" value="1"/>
</dbReference>
<dbReference type="InterPro" id="IPR032675">
    <property type="entry name" value="LRR_dom_sf"/>
</dbReference>
<keyword evidence="1" id="KW-0547">Nucleotide-binding</keyword>
<evidence type="ECO:0000313" key="4">
    <source>
        <dbReference type="EMBL" id="OXM59682.1"/>
    </source>
</evidence>
<dbReference type="Pfam" id="PF22733">
    <property type="entry name" value="NNH1"/>
    <property type="match status" value="1"/>
</dbReference>
<gene>
    <name evidence="4" type="ORF">CF165_46675</name>
</gene>
<dbReference type="Gene3D" id="3.40.50.300">
    <property type="entry name" value="P-loop containing nucleotide triphosphate hydrolases"/>
    <property type="match status" value="1"/>
</dbReference>
<dbReference type="OrthoDB" id="135105at2"/>
<dbReference type="Proteomes" id="UP000215199">
    <property type="component" value="Unassembled WGS sequence"/>
</dbReference>
<sequence>MSLEASAIALTTAVMKAAAKIWLGDRVVAADASAKVFDLLEKQVSGLNDRRKLRLLFTNIEDRVADRLLPFVDVEFRALPDNDRAAAVDAAREMFDRAALTDDDLFAADLDAGFLYRYLLRTVPGVAREFLLSTDATELYRRILRECCAYLVQVTSTLPWFQPGALIQILRRETEILETVRNVLEAMPERRHPDDFAADFRRQVVSALDRMELFGADLTGPTRMYRLSVAYLSLSVSADHDGVPVDRIEHVLPLTSRILLRGEAGSGKTTVLHWLAVRCASRQLQNVNGWADVEPFLLRLRRFTRSQLPTPERFLDEVGRHIADEMPAGWVQKRLRSGQAVVLVDGIDELPVERRSEVQAWLDELIGAFPRALYVVTTRPTAVEPDWLAEQAFTEVALQPMTPRDVRTFVTRWHAAMPSDDAVADRRDELIAAIGTRSALRRLAETPLLCALLCALHYTSNGRLPHNRIELYDVALRMLLDSRDVERRIEIDAVLSLTEKRVLLSHLAYWMVRNGYADAPAEDAEARLAAKLPSIGQGNAGPSQVFRYLLIRSGVLREPVPGRIDFVHRTFGDYLAAKAAVEEDDIGALIGNAHRDDWRDVVVMAAGHAHPAQSERLLDGILKRDADEQERLKLDLVALACLETSPVLSERLRNNIEDRASDLIPPATTEEAEALAAAGEFVLDLLADCDPEPAQVPFLLRAATLIGGPGSLDLMARYGTSKNPAAIRELIAARAVFDPAEYSKRVLTDSPLFDGGLPIVNDPAMLAGLEHLRGLRKLHCRFENGYGRLDFVRGLHRLESLSISDLAGCDLPSLAGTRLSRIALGGPPERESVDLTPLADVSELTSIEARVASHGWLALAGLPRLRHLQLSWIHDPAELADLVPLTGLQFLSLNQVDRLTDLEPLAFLAEPAALTFLRCNALDDVTLLGRWATRLHHLRLISCPAVDPAPIAELTELRLLDLTATDLPDLSLLSGLRHLRSLRLRDVRGTPDLTPVAGLDQLQTLIVTGAGRLDLRPLAGQSGLRIQVSKLVEPVGVELLDPRSVIRWVDRVPRVPRWEVDSGP</sequence>
<protein>
    <submittedName>
        <fullName evidence="4">Transcriptional regulator</fullName>
    </submittedName>
</protein>
<comment type="caution">
    <text evidence="4">The sequence shown here is derived from an EMBL/GenBank/DDBJ whole genome shotgun (WGS) entry which is preliminary data.</text>
</comment>
<dbReference type="PROSITE" id="PS50837">
    <property type="entry name" value="NACHT"/>
    <property type="match status" value="1"/>
</dbReference>
<dbReference type="SUPFAM" id="SSF52540">
    <property type="entry name" value="P-loop containing nucleoside triphosphate hydrolases"/>
    <property type="match status" value="1"/>
</dbReference>
<reference evidence="5" key="1">
    <citation type="submission" date="2017-07" db="EMBL/GenBank/DDBJ databases">
        <title>Comparative genome mining reveals phylogenetic distribution patterns of secondary metabolites in Amycolatopsis.</title>
        <authorList>
            <person name="Adamek M."/>
            <person name="Alanjary M."/>
            <person name="Sales-Ortells H."/>
            <person name="Goodfellow M."/>
            <person name="Bull A.T."/>
            <person name="Kalinowski J."/>
            <person name="Ziemert N."/>
        </authorList>
    </citation>
    <scope>NUCLEOTIDE SEQUENCE [LARGE SCALE GENOMIC DNA]</scope>
    <source>
        <strain evidence="5">H5</strain>
    </source>
</reference>
<dbReference type="EMBL" id="NMUL01000077">
    <property type="protein sequence ID" value="OXM59682.1"/>
    <property type="molecule type" value="Genomic_DNA"/>
</dbReference>
<feature type="domain" description="NACHT" evidence="3">
    <location>
        <begin position="256"/>
        <end position="582"/>
    </location>
</feature>
<dbReference type="PANTHER" id="PTHR46844:SF1">
    <property type="entry name" value="SLR5058 PROTEIN"/>
    <property type="match status" value="1"/>
</dbReference>
<dbReference type="InterPro" id="IPR054547">
    <property type="entry name" value="NNH1"/>
</dbReference>
<accession>A0A229SL66</accession>